<name>A0A2W4Z2U7_9SPHN</name>
<dbReference type="GO" id="GO:0102039">
    <property type="term" value="F:NADH-dependent peroxiredoxin activity"/>
    <property type="evidence" value="ECO:0007669"/>
    <property type="project" value="UniProtKB-EC"/>
</dbReference>
<evidence type="ECO:0000256" key="5">
    <source>
        <dbReference type="ARBA" id="ARBA00022559"/>
    </source>
</evidence>
<dbReference type="GO" id="GO:0006979">
    <property type="term" value="P:response to oxidative stress"/>
    <property type="evidence" value="ECO:0007669"/>
    <property type="project" value="TreeGrafter"/>
</dbReference>
<dbReference type="SUPFAM" id="SSF52833">
    <property type="entry name" value="Thioredoxin-like"/>
    <property type="match status" value="1"/>
</dbReference>
<evidence type="ECO:0000256" key="6">
    <source>
        <dbReference type="ARBA" id="ARBA00022862"/>
    </source>
</evidence>
<dbReference type="Proteomes" id="UP000249555">
    <property type="component" value="Unassembled WGS sequence"/>
</dbReference>
<evidence type="ECO:0000256" key="10">
    <source>
        <dbReference type="ARBA" id="ARBA00047572"/>
    </source>
</evidence>
<keyword evidence="7" id="KW-0560">Oxidoreductase</keyword>
<dbReference type="InterPro" id="IPR019479">
    <property type="entry name" value="Peroxiredoxin_C"/>
</dbReference>
<protein>
    <recommendedName>
        <fullName evidence="4">Alkyl hydroperoxide reductase C</fullName>
        <ecNumber evidence="3">1.11.1.26</ecNumber>
    </recommendedName>
    <alternativeName>
        <fullName evidence="9">Peroxiredoxin</fullName>
    </alternativeName>
</protein>
<dbReference type="EMBL" id="QFMX01000003">
    <property type="protein sequence ID" value="PZO76016.1"/>
    <property type="molecule type" value="Genomic_DNA"/>
</dbReference>
<gene>
    <name evidence="13" type="ORF">DI640_04100</name>
</gene>
<keyword evidence="8" id="KW-0676">Redox-active center</keyword>
<dbReference type="GO" id="GO:0045454">
    <property type="term" value="P:cell redox homeostasis"/>
    <property type="evidence" value="ECO:0007669"/>
    <property type="project" value="TreeGrafter"/>
</dbReference>
<evidence type="ECO:0000256" key="7">
    <source>
        <dbReference type="ARBA" id="ARBA00023002"/>
    </source>
</evidence>
<dbReference type="Pfam" id="PF10417">
    <property type="entry name" value="1-cysPrx_C"/>
    <property type="match status" value="1"/>
</dbReference>
<evidence type="ECO:0000256" key="8">
    <source>
        <dbReference type="ARBA" id="ARBA00023284"/>
    </source>
</evidence>
<dbReference type="PROSITE" id="PS51352">
    <property type="entry name" value="THIOREDOXIN_2"/>
    <property type="match status" value="1"/>
</dbReference>
<accession>A0A2W4Z2U7</accession>
<dbReference type="GO" id="GO:0042744">
    <property type="term" value="P:hydrogen peroxide catabolic process"/>
    <property type="evidence" value="ECO:0007669"/>
    <property type="project" value="TreeGrafter"/>
</dbReference>
<evidence type="ECO:0000256" key="3">
    <source>
        <dbReference type="ARBA" id="ARBA00013021"/>
    </source>
</evidence>
<feature type="domain" description="Thioredoxin" evidence="12">
    <location>
        <begin position="18"/>
        <end position="173"/>
    </location>
</feature>
<dbReference type="NCBIfam" id="NF009668">
    <property type="entry name" value="PRK13189.1"/>
    <property type="match status" value="1"/>
</dbReference>
<dbReference type="PANTHER" id="PTHR10681:SF121">
    <property type="entry name" value="ALKYL HYDROPEROXIDE REDUCTASE C"/>
    <property type="match status" value="1"/>
</dbReference>
<comment type="caution">
    <text evidence="13">The sequence shown here is derived from an EMBL/GenBank/DDBJ whole genome shotgun (WGS) entry which is preliminary data.</text>
</comment>
<dbReference type="InterPro" id="IPR013766">
    <property type="entry name" value="Thioredoxin_domain"/>
</dbReference>
<proteinExistence type="inferred from homology"/>
<dbReference type="Gene3D" id="3.40.30.10">
    <property type="entry name" value="Glutaredoxin"/>
    <property type="match status" value="1"/>
</dbReference>
<dbReference type="PIRSF" id="PIRSF000239">
    <property type="entry name" value="AHPC"/>
    <property type="match status" value="1"/>
</dbReference>
<evidence type="ECO:0000256" key="11">
    <source>
        <dbReference type="PIRSR" id="PIRSR000239-1"/>
    </source>
</evidence>
<evidence type="ECO:0000256" key="2">
    <source>
        <dbReference type="ARBA" id="ARBA00011654"/>
    </source>
</evidence>
<evidence type="ECO:0000259" key="12">
    <source>
        <dbReference type="PROSITE" id="PS51352"/>
    </source>
</evidence>
<dbReference type="EC" id="1.11.1.26" evidence="3"/>
<dbReference type="PANTHER" id="PTHR10681">
    <property type="entry name" value="THIOREDOXIN PEROXIDASE"/>
    <property type="match status" value="1"/>
</dbReference>
<dbReference type="GO" id="GO:0033554">
    <property type="term" value="P:cellular response to stress"/>
    <property type="evidence" value="ECO:0007669"/>
    <property type="project" value="TreeGrafter"/>
</dbReference>
<sequence length="224" mass="24458">MIQNAEAAHAGATGPRPLRIGDTAPNFHARTTRGEVSLDQYRGRWVVFFSHPADFTPVCTSEFIALAKAMPQFEALDGVLLGLSVDSLYSHIAWLRAIRELFGVEIRFPVIEDPSMAVGRAYGMIDDDAADASAVRATYFIDPEGVIRGVTWYPMTIGRSIDEMIRMLAALKRAADGSVLTPAGWQPGDDVLVPPAQTAETAIGEDAPADWFHQTQPDRCQADR</sequence>
<reference evidence="13 14" key="1">
    <citation type="submission" date="2017-08" db="EMBL/GenBank/DDBJ databases">
        <title>Infants hospitalized years apart are colonized by the same room-sourced microbial strains.</title>
        <authorList>
            <person name="Brooks B."/>
            <person name="Olm M.R."/>
            <person name="Firek B.A."/>
            <person name="Baker R."/>
            <person name="Thomas B.C."/>
            <person name="Morowitz M.J."/>
            <person name="Banfield J.F."/>
        </authorList>
    </citation>
    <scope>NUCLEOTIDE SEQUENCE [LARGE SCALE GENOMIC DNA]</scope>
    <source>
        <strain evidence="13">S2_018_000_R3_119</strain>
    </source>
</reference>
<dbReference type="GO" id="GO:0008379">
    <property type="term" value="F:thioredoxin peroxidase activity"/>
    <property type="evidence" value="ECO:0007669"/>
    <property type="project" value="TreeGrafter"/>
</dbReference>
<feature type="active site" description="Cysteine sulfenic acid (-SOH) intermediate; for peroxidase activity" evidence="11">
    <location>
        <position position="59"/>
    </location>
</feature>
<dbReference type="InterPro" id="IPR036249">
    <property type="entry name" value="Thioredoxin-like_sf"/>
</dbReference>
<evidence type="ECO:0000313" key="14">
    <source>
        <dbReference type="Proteomes" id="UP000249555"/>
    </source>
</evidence>
<evidence type="ECO:0000256" key="9">
    <source>
        <dbReference type="ARBA" id="ARBA00032077"/>
    </source>
</evidence>
<evidence type="ECO:0000256" key="4">
    <source>
        <dbReference type="ARBA" id="ARBA00017462"/>
    </source>
</evidence>
<comment type="subunit">
    <text evidence="2">Homodimer; disulfide-linked, upon oxidation. 5 homodimers assemble to form a ring-like decamer.</text>
</comment>
<comment type="catalytic activity">
    <reaction evidence="10">
        <text>a hydroperoxide + NADH + H(+) = an alcohol + NAD(+) + H2O</text>
        <dbReference type="Rhea" id="RHEA:62628"/>
        <dbReference type="ChEBI" id="CHEBI:15377"/>
        <dbReference type="ChEBI" id="CHEBI:15378"/>
        <dbReference type="ChEBI" id="CHEBI:30879"/>
        <dbReference type="ChEBI" id="CHEBI:35924"/>
        <dbReference type="ChEBI" id="CHEBI:57540"/>
        <dbReference type="ChEBI" id="CHEBI:57945"/>
        <dbReference type="EC" id="1.11.1.26"/>
    </reaction>
</comment>
<dbReference type="InterPro" id="IPR024706">
    <property type="entry name" value="Peroxiredoxin_AhpC-typ"/>
</dbReference>
<keyword evidence="5" id="KW-0575">Peroxidase</keyword>
<dbReference type="AlphaFoldDB" id="A0A2W4Z2U7"/>
<keyword evidence="6" id="KW-0049">Antioxidant</keyword>
<dbReference type="InterPro" id="IPR000866">
    <property type="entry name" value="AhpC/TSA"/>
</dbReference>
<dbReference type="InterPro" id="IPR050217">
    <property type="entry name" value="Peroxiredoxin"/>
</dbReference>
<dbReference type="GO" id="GO:0005829">
    <property type="term" value="C:cytosol"/>
    <property type="evidence" value="ECO:0007669"/>
    <property type="project" value="TreeGrafter"/>
</dbReference>
<comment type="similarity">
    <text evidence="1">Belongs to the peroxiredoxin family. AhpC/Prx1 subfamily.</text>
</comment>
<evidence type="ECO:0000313" key="13">
    <source>
        <dbReference type="EMBL" id="PZO76016.1"/>
    </source>
</evidence>
<organism evidence="13 14">
    <name type="scientific">Sphingomonas taxi</name>
    <dbReference type="NCBI Taxonomy" id="1549858"/>
    <lineage>
        <taxon>Bacteria</taxon>
        <taxon>Pseudomonadati</taxon>
        <taxon>Pseudomonadota</taxon>
        <taxon>Alphaproteobacteria</taxon>
        <taxon>Sphingomonadales</taxon>
        <taxon>Sphingomonadaceae</taxon>
        <taxon>Sphingomonas</taxon>
    </lineage>
</organism>
<evidence type="ECO:0000256" key="1">
    <source>
        <dbReference type="ARBA" id="ARBA00009796"/>
    </source>
</evidence>
<dbReference type="Pfam" id="PF00578">
    <property type="entry name" value="AhpC-TSA"/>
    <property type="match status" value="1"/>
</dbReference>